<keyword evidence="2" id="KW-0238">DNA-binding</keyword>
<reference evidence="6" key="1">
    <citation type="submission" date="2018-12" db="EMBL/GenBank/DDBJ databases">
        <title>Tengunoibacter tsumagoiensis gen. nov., sp. nov., Dictyobacter kobayashii sp. nov., D. alpinus sp. nov., and D. joshuensis sp. nov. and description of Dictyobacteraceae fam. nov. within the order Ktedonobacterales isolated from Tengu-no-mugimeshi.</title>
        <authorList>
            <person name="Wang C.M."/>
            <person name="Zheng Y."/>
            <person name="Sakai Y."/>
            <person name="Toyoda A."/>
            <person name="Minakuchi Y."/>
            <person name="Abe K."/>
            <person name="Yokota A."/>
            <person name="Yabe S."/>
        </authorList>
    </citation>
    <scope>NUCLEOTIDE SEQUENCE [LARGE SCALE GENOMIC DNA]</scope>
    <source>
        <strain evidence="6">Uno11</strain>
    </source>
</reference>
<sequence>MISGPLLQTISRRMVLLATIYDVARLAKVSKTTVSKVLSNTPYVSEETRKRVLEAMTQLQYSPNLAARGLKNNRKYVIGLIVPHHPYHLFHDPFILDIVLGVESTASSHDYSVLLFIPKPTDKQGVYDRFLRTGYVDGVVTLESHQGGIDDQVLDELGIPRVSAGYREDLKQINSVHSNDRLGAYQALSHLLTLGHRTIGIISGPQNFVVAVEERMRGARDALAEWSVELDPQLVAFGDFTVESGYQAAQKILGGARRPTAIFNMNDRMAAGVMHYARDHGLSIPRDLSLIGFDDIAIPTIVEPPLTTIHQYPEMIGQVATEHLFELINGEITIFPTIVLPVELIVRETTAPPTMMD</sequence>
<dbReference type="Proteomes" id="UP000287188">
    <property type="component" value="Unassembled WGS sequence"/>
</dbReference>
<name>A0A402AZD3_9CHLR</name>
<dbReference type="InterPro" id="IPR046335">
    <property type="entry name" value="LacI/GalR-like_sensor"/>
</dbReference>
<dbReference type="InterPro" id="IPR010982">
    <property type="entry name" value="Lambda_DNA-bd_dom_sf"/>
</dbReference>
<dbReference type="CDD" id="cd06267">
    <property type="entry name" value="PBP1_LacI_sugar_binding-like"/>
    <property type="match status" value="1"/>
</dbReference>
<gene>
    <name evidence="5" type="ORF">KDK_82600</name>
</gene>
<dbReference type="InterPro" id="IPR028082">
    <property type="entry name" value="Peripla_BP_I"/>
</dbReference>
<dbReference type="Pfam" id="PF13377">
    <property type="entry name" value="Peripla_BP_3"/>
    <property type="match status" value="1"/>
</dbReference>
<dbReference type="PROSITE" id="PS50932">
    <property type="entry name" value="HTH_LACI_2"/>
    <property type="match status" value="1"/>
</dbReference>
<dbReference type="Gene3D" id="1.10.260.40">
    <property type="entry name" value="lambda repressor-like DNA-binding domains"/>
    <property type="match status" value="1"/>
</dbReference>
<dbReference type="PROSITE" id="PS00356">
    <property type="entry name" value="HTH_LACI_1"/>
    <property type="match status" value="1"/>
</dbReference>
<comment type="caution">
    <text evidence="5">The sequence shown here is derived from an EMBL/GenBank/DDBJ whole genome shotgun (WGS) entry which is preliminary data.</text>
</comment>
<feature type="domain" description="HTH lacI-type" evidence="4">
    <location>
        <begin position="18"/>
        <end position="72"/>
    </location>
</feature>
<dbReference type="Gene3D" id="3.40.50.2300">
    <property type="match status" value="2"/>
</dbReference>
<evidence type="ECO:0000313" key="5">
    <source>
        <dbReference type="EMBL" id="GCE24460.1"/>
    </source>
</evidence>
<dbReference type="EMBL" id="BIFS01000002">
    <property type="protein sequence ID" value="GCE24460.1"/>
    <property type="molecule type" value="Genomic_DNA"/>
</dbReference>
<dbReference type="SUPFAM" id="SSF53822">
    <property type="entry name" value="Periplasmic binding protein-like I"/>
    <property type="match status" value="1"/>
</dbReference>
<accession>A0A402AZD3</accession>
<proteinExistence type="predicted"/>
<keyword evidence="3" id="KW-0804">Transcription</keyword>
<dbReference type="AlphaFoldDB" id="A0A402AZD3"/>
<dbReference type="PANTHER" id="PTHR30146:SF109">
    <property type="entry name" value="HTH-TYPE TRANSCRIPTIONAL REGULATOR GALS"/>
    <property type="match status" value="1"/>
</dbReference>
<protein>
    <submittedName>
        <fullName evidence="5">LacI family transcriptional regulator</fullName>
    </submittedName>
</protein>
<dbReference type="GO" id="GO:0003700">
    <property type="term" value="F:DNA-binding transcription factor activity"/>
    <property type="evidence" value="ECO:0007669"/>
    <property type="project" value="TreeGrafter"/>
</dbReference>
<dbReference type="GO" id="GO:0000976">
    <property type="term" value="F:transcription cis-regulatory region binding"/>
    <property type="evidence" value="ECO:0007669"/>
    <property type="project" value="TreeGrafter"/>
</dbReference>
<dbReference type="SUPFAM" id="SSF47413">
    <property type="entry name" value="lambda repressor-like DNA-binding domains"/>
    <property type="match status" value="1"/>
</dbReference>
<dbReference type="CDD" id="cd01392">
    <property type="entry name" value="HTH_LacI"/>
    <property type="match status" value="1"/>
</dbReference>
<keyword evidence="6" id="KW-1185">Reference proteome</keyword>
<keyword evidence="1" id="KW-0805">Transcription regulation</keyword>
<dbReference type="Pfam" id="PF00356">
    <property type="entry name" value="LacI"/>
    <property type="match status" value="1"/>
</dbReference>
<organism evidence="5 6">
    <name type="scientific">Dictyobacter kobayashii</name>
    <dbReference type="NCBI Taxonomy" id="2014872"/>
    <lineage>
        <taxon>Bacteria</taxon>
        <taxon>Bacillati</taxon>
        <taxon>Chloroflexota</taxon>
        <taxon>Ktedonobacteria</taxon>
        <taxon>Ktedonobacterales</taxon>
        <taxon>Dictyobacteraceae</taxon>
        <taxon>Dictyobacter</taxon>
    </lineage>
</organism>
<evidence type="ECO:0000259" key="4">
    <source>
        <dbReference type="PROSITE" id="PS50932"/>
    </source>
</evidence>
<evidence type="ECO:0000256" key="1">
    <source>
        <dbReference type="ARBA" id="ARBA00023015"/>
    </source>
</evidence>
<dbReference type="OrthoDB" id="3227375at2"/>
<evidence type="ECO:0000256" key="2">
    <source>
        <dbReference type="ARBA" id="ARBA00023125"/>
    </source>
</evidence>
<evidence type="ECO:0000313" key="6">
    <source>
        <dbReference type="Proteomes" id="UP000287188"/>
    </source>
</evidence>
<dbReference type="SMART" id="SM00354">
    <property type="entry name" value="HTH_LACI"/>
    <property type="match status" value="1"/>
</dbReference>
<evidence type="ECO:0000256" key="3">
    <source>
        <dbReference type="ARBA" id="ARBA00023163"/>
    </source>
</evidence>
<dbReference type="PANTHER" id="PTHR30146">
    <property type="entry name" value="LACI-RELATED TRANSCRIPTIONAL REPRESSOR"/>
    <property type="match status" value="1"/>
</dbReference>
<dbReference type="InterPro" id="IPR000843">
    <property type="entry name" value="HTH_LacI"/>
</dbReference>